<evidence type="ECO:0000313" key="7">
    <source>
        <dbReference type="Proteomes" id="UP000472265"/>
    </source>
</evidence>
<reference evidence="6" key="2">
    <citation type="submission" date="2025-08" db="UniProtKB">
        <authorList>
            <consortium name="Ensembl"/>
        </authorList>
    </citation>
    <scope>IDENTIFICATION</scope>
</reference>
<dbReference type="PANTHER" id="PTHR11471">
    <property type="entry name" value="TUMOR NECROSIS FACTOR FAMILY MEMBER"/>
    <property type="match status" value="1"/>
</dbReference>
<dbReference type="PRINTS" id="PR01234">
    <property type="entry name" value="TNECROSISFCT"/>
</dbReference>
<dbReference type="SMART" id="SM00207">
    <property type="entry name" value="TNF"/>
    <property type="match status" value="1"/>
</dbReference>
<keyword evidence="3" id="KW-0202">Cytokine</keyword>
<dbReference type="InterPro" id="IPR008983">
    <property type="entry name" value="Tumour_necrosis_fac-like_dom"/>
</dbReference>
<evidence type="ECO:0000313" key="6">
    <source>
        <dbReference type="Ensembl" id="ENSSAUP00010009091.1"/>
    </source>
</evidence>
<protein>
    <recommendedName>
        <fullName evidence="5">THD domain-containing protein</fullName>
    </recommendedName>
</protein>
<feature type="domain" description="THD" evidence="5">
    <location>
        <begin position="56"/>
        <end position="200"/>
    </location>
</feature>
<dbReference type="GO" id="GO:0005164">
    <property type="term" value="F:tumor necrosis factor receptor binding"/>
    <property type="evidence" value="ECO:0007669"/>
    <property type="project" value="InterPro"/>
</dbReference>
<dbReference type="PANTHER" id="PTHR11471:SF24">
    <property type="entry name" value="TUMOR NECROSIS FACTOR LIGAND SUPERFAMILY MEMBER 15"/>
    <property type="match status" value="1"/>
</dbReference>
<accession>A0A671U412</accession>
<dbReference type="Ensembl" id="ENSSAUT00010009705.1">
    <property type="protein sequence ID" value="ENSSAUP00010009091.1"/>
    <property type="gene ID" value="ENSSAUG00010004495.1"/>
</dbReference>
<evidence type="ECO:0000256" key="3">
    <source>
        <dbReference type="ARBA" id="ARBA00022514"/>
    </source>
</evidence>
<dbReference type="GO" id="GO:0006955">
    <property type="term" value="P:immune response"/>
    <property type="evidence" value="ECO:0007669"/>
    <property type="project" value="InterPro"/>
</dbReference>
<dbReference type="InParanoid" id="A0A671U412"/>
<sequence length="205" mass="23500">SLKPKMAYDPKVCLYKSFDLLSLAHLCFSMCQASLDYVTYFLLSRNDRGRNIHNLISASLLSFIVPRGDNIDGRYLEWESKAGHAFCNGGFNYSSGDLVVPRNGFYRVFLQIAYESKASLTCERRTLINTVFVFRDAYRVNRPLLSSVDTVDCGTEPWIKSLYTSGVFYLEVNCRLRVTSSFRDLIVKEEHQVFFGAELLLFSLF</sequence>
<evidence type="ECO:0000256" key="1">
    <source>
        <dbReference type="ARBA" id="ARBA00004370"/>
    </source>
</evidence>
<dbReference type="GO" id="GO:0016020">
    <property type="term" value="C:membrane"/>
    <property type="evidence" value="ECO:0007669"/>
    <property type="project" value="UniProtKB-SubCell"/>
</dbReference>
<evidence type="ECO:0000259" key="5">
    <source>
        <dbReference type="PROSITE" id="PS50049"/>
    </source>
</evidence>
<dbReference type="GeneTree" id="ENSGT00940000171469"/>
<dbReference type="Pfam" id="PF00229">
    <property type="entry name" value="TNF"/>
    <property type="match status" value="1"/>
</dbReference>
<proteinExistence type="inferred from homology"/>
<dbReference type="PROSITE" id="PS50049">
    <property type="entry name" value="THD_2"/>
    <property type="match status" value="1"/>
</dbReference>
<comment type="subcellular location">
    <subcellularLocation>
        <location evidence="1">Membrane</location>
    </subcellularLocation>
</comment>
<reference evidence="6" key="1">
    <citation type="submission" date="2021-04" db="EMBL/GenBank/DDBJ databases">
        <authorList>
            <consortium name="Wellcome Sanger Institute Data Sharing"/>
        </authorList>
    </citation>
    <scope>NUCLEOTIDE SEQUENCE [LARGE SCALE GENOMIC DNA]</scope>
</reference>
<reference evidence="6" key="3">
    <citation type="submission" date="2025-09" db="UniProtKB">
        <authorList>
            <consortium name="Ensembl"/>
        </authorList>
    </citation>
    <scope>IDENTIFICATION</scope>
</reference>
<dbReference type="InterPro" id="IPR006053">
    <property type="entry name" value="TNF"/>
</dbReference>
<dbReference type="GO" id="GO:0005125">
    <property type="term" value="F:cytokine activity"/>
    <property type="evidence" value="ECO:0007669"/>
    <property type="project" value="UniProtKB-KW"/>
</dbReference>
<dbReference type="SUPFAM" id="SSF49842">
    <property type="entry name" value="TNF-like"/>
    <property type="match status" value="1"/>
</dbReference>
<comment type="similarity">
    <text evidence="2">Belongs to the tumor necrosis factor family.</text>
</comment>
<dbReference type="InterPro" id="IPR006052">
    <property type="entry name" value="TNF_dom"/>
</dbReference>
<organism evidence="6 7">
    <name type="scientific">Sparus aurata</name>
    <name type="common">Gilthead sea bream</name>
    <dbReference type="NCBI Taxonomy" id="8175"/>
    <lineage>
        <taxon>Eukaryota</taxon>
        <taxon>Metazoa</taxon>
        <taxon>Chordata</taxon>
        <taxon>Craniata</taxon>
        <taxon>Vertebrata</taxon>
        <taxon>Euteleostomi</taxon>
        <taxon>Actinopterygii</taxon>
        <taxon>Neopterygii</taxon>
        <taxon>Teleostei</taxon>
        <taxon>Neoteleostei</taxon>
        <taxon>Acanthomorphata</taxon>
        <taxon>Eupercaria</taxon>
        <taxon>Spariformes</taxon>
        <taxon>Sparidae</taxon>
        <taxon>Sparus</taxon>
    </lineage>
</organism>
<dbReference type="GO" id="GO:0005615">
    <property type="term" value="C:extracellular space"/>
    <property type="evidence" value="ECO:0007669"/>
    <property type="project" value="UniProtKB-KW"/>
</dbReference>
<evidence type="ECO:0000256" key="4">
    <source>
        <dbReference type="ARBA" id="ARBA00023136"/>
    </source>
</evidence>
<dbReference type="OMA" id="NGQYLQW"/>
<name>A0A671U412_SPAAU</name>
<evidence type="ECO:0000256" key="2">
    <source>
        <dbReference type="ARBA" id="ARBA00008670"/>
    </source>
</evidence>
<keyword evidence="7" id="KW-1185">Reference proteome</keyword>
<dbReference type="Gene3D" id="2.60.120.40">
    <property type="match status" value="1"/>
</dbReference>
<keyword evidence="4" id="KW-0472">Membrane</keyword>
<dbReference type="AlphaFoldDB" id="A0A671U412"/>
<dbReference type="Proteomes" id="UP000472265">
    <property type="component" value="Chromosome 5"/>
</dbReference>